<evidence type="ECO:0000256" key="5">
    <source>
        <dbReference type="ARBA" id="ARBA00022857"/>
    </source>
</evidence>
<evidence type="ECO:0000313" key="13">
    <source>
        <dbReference type="EnsemblMetazoa" id="XP_038065673.1"/>
    </source>
</evidence>
<feature type="domain" description="FAD-binding" evidence="12">
    <location>
        <begin position="11"/>
        <end position="362"/>
    </location>
</feature>
<dbReference type="PANTHER" id="PTHR46028:SF2">
    <property type="entry name" value="KYNURENINE 3-MONOOXYGENASE"/>
    <property type="match status" value="1"/>
</dbReference>
<evidence type="ECO:0000256" key="6">
    <source>
        <dbReference type="ARBA" id="ARBA00023002"/>
    </source>
</evidence>
<evidence type="ECO:0000256" key="8">
    <source>
        <dbReference type="ARBA" id="ARBA00023128"/>
    </source>
</evidence>
<dbReference type="OMA" id="YHELQEG"/>
<dbReference type="InterPro" id="IPR027545">
    <property type="entry name" value="Kynurenine_monooxygenase"/>
</dbReference>
<dbReference type="GO" id="GO:0034354">
    <property type="term" value="P:'de novo' NAD+ biosynthetic process from L-tryptophan"/>
    <property type="evidence" value="ECO:0007669"/>
    <property type="project" value="UniProtKB-UniRule"/>
</dbReference>
<dbReference type="InterPro" id="IPR036188">
    <property type="entry name" value="FAD/NAD-bd_sf"/>
</dbReference>
<keyword evidence="8 10" id="KW-0496">Mitochondrion</keyword>
<keyword evidence="11" id="KW-0472">Membrane</keyword>
<keyword evidence="2 10" id="KW-0285">Flavoprotein</keyword>
<comment type="subcellular location">
    <subcellularLocation>
        <location evidence="10">Mitochondrion</location>
    </subcellularLocation>
</comment>
<dbReference type="GO" id="GO:0071949">
    <property type="term" value="F:FAD binding"/>
    <property type="evidence" value="ECO:0007669"/>
    <property type="project" value="InterPro"/>
</dbReference>
<sequence length="463" mass="52687">MGSTAMDLSSVKVVVIGGGLVGAMEAIFMAKRGFQVDLYESREDIRTLEHVSGRSINLALSIRGREALRLVGLEDQIVGGGIPMHARLIHGVSGRKSAQPYGKEGQFISSVDRRLLNETLLTEAEKYSNIRLHFYHKMVQADFDNGVIFFTDKDGSKVKACPDLTIGCDGAYSTTRRQMMRCGRIDFSQEYIPHGYMELCIPPKDGKFAAEINYLHIWPRDEFMMIALPNQDCSFTCTLFMPFVNFDEIEAAGGEAPVDFFRKYFPDAIPLIGEKAIRTTFEEGRALPMVSVKCSPYNYKDKVVILGDAAHAMVPFYGQGMNCGFEDCIVFDQFLDKFNNDFAKALPAYSEHRNPDAKAICDLAMYNYVEMRSLVNSRWFLFRKRVDKFLNWLLPSRYIPLYSMVTFSRIRYHTVIQRWKKQDVIVNKGLFYLLCLPVVIAGALTLKRFKPDVFSWLKFSGKT</sequence>
<evidence type="ECO:0000256" key="4">
    <source>
        <dbReference type="ARBA" id="ARBA00022827"/>
    </source>
</evidence>
<feature type="transmembrane region" description="Helical" evidence="11">
    <location>
        <begin position="429"/>
        <end position="446"/>
    </location>
</feature>
<dbReference type="InterPro" id="IPR002938">
    <property type="entry name" value="FAD-bd"/>
</dbReference>
<dbReference type="GO" id="GO:0070189">
    <property type="term" value="P:kynurenine metabolic process"/>
    <property type="evidence" value="ECO:0007669"/>
    <property type="project" value="TreeGrafter"/>
</dbReference>
<dbReference type="PANTHER" id="PTHR46028">
    <property type="entry name" value="KYNURENINE 3-MONOOXYGENASE"/>
    <property type="match status" value="1"/>
</dbReference>
<accession>A0A914APW8</accession>
<dbReference type="Pfam" id="PF01494">
    <property type="entry name" value="FAD_binding_3"/>
    <property type="match status" value="1"/>
</dbReference>
<dbReference type="GO" id="GO:0004502">
    <property type="term" value="F:kynurenine 3-monooxygenase activity"/>
    <property type="evidence" value="ECO:0007669"/>
    <property type="project" value="UniProtKB-UniRule"/>
</dbReference>
<keyword evidence="7 10" id="KW-0503">Monooxygenase</keyword>
<evidence type="ECO:0000259" key="12">
    <source>
        <dbReference type="Pfam" id="PF01494"/>
    </source>
</evidence>
<evidence type="ECO:0000313" key="14">
    <source>
        <dbReference type="Proteomes" id="UP000887568"/>
    </source>
</evidence>
<keyword evidence="4 10" id="KW-0274">FAD</keyword>
<evidence type="ECO:0000256" key="7">
    <source>
        <dbReference type="ARBA" id="ARBA00023033"/>
    </source>
</evidence>
<dbReference type="EC" id="1.14.13.9" evidence="10"/>
<protein>
    <recommendedName>
        <fullName evidence="10">Kynurenine 3-monooxygenase</fullName>
        <ecNumber evidence="10">1.14.13.9</ecNumber>
    </recommendedName>
    <alternativeName>
        <fullName evidence="10">Kynurenine 3-hydroxylase</fullName>
    </alternativeName>
</protein>
<comment type="catalytic activity">
    <reaction evidence="9 10">
        <text>L-kynurenine + NADPH + O2 + H(+) = 3-hydroxy-L-kynurenine + NADP(+) + H2O</text>
        <dbReference type="Rhea" id="RHEA:20545"/>
        <dbReference type="ChEBI" id="CHEBI:15377"/>
        <dbReference type="ChEBI" id="CHEBI:15378"/>
        <dbReference type="ChEBI" id="CHEBI:15379"/>
        <dbReference type="ChEBI" id="CHEBI:57783"/>
        <dbReference type="ChEBI" id="CHEBI:57959"/>
        <dbReference type="ChEBI" id="CHEBI:58125"/>
        <dbReference type="ChEBI" id="CHEBI:58349"/>
        <dbReference type="EC" id="1.14.13.9"/>
    </reaction>
</comment>
<comment type="similarity">
    <text evidence="10">Belongs to the aromatic-ring hydroxylase family. KMO subfamily.</text>
</comment>
<dbReference type="GO" id="GO:0006569">
    <property type="term" value="P:L-tryptophan catabolic process"/>
    <property type="evidence" value="ECO:0007669"/>
    <property type="project" value="UniProtKB-UniRule"/>
</dbReference>
<keyword evidence="14" id="KW-1185">Reference proteome</keyword>
<dbReference type="HAMAP" id="MF_01971">
    <property type="entry name" value="Kynurenine_monooxygenase"/>
    <property type="match status" value="1"/>
</dbReference>
<evidence type="ECO:0000256" key="11">
    <source>
        <dbReference type="SAM" id="Phobius"/>
    </source>
</evidence>
<evidence type="ECO:0000256" key="3">
    <source>
        <dbReference type="ARBA" id="ARBA00022642"/>
    </source>
</evidence>
<organism evidence="13 14">
    <name type="scientific">Patiria miniata</name>
    <name type="common">Bat star</name>
    <name type="synonym">Asterina miniata</name>
    <dbReference type="NCBI Taxonomy" id="46514"/>
    <lineage>
        <taxon>Eukaryota</taxon>
        <taxon>Metazoa</taxon>
        <taxon>Echinodermata</taxon>
        <taxon>Eleutherozoa</taxon>
        <taxon>Asterozoa</taxon>
        <taxon>Asteroidea</taxon>
        <taxon>Valvatacea</taxon>
        <taxon>Valvatida</taxon>
        <taxon>Asterinidae</taxon>
        <taxon>Patiria</taxon>
    </lineage>
</organism>
<keyword evidence="3 10" id="KW-0662">Pyridine nucleotide biosynthesis</keyword>
<keyword evidence="11" id="KW-0812">Transmembrane</keyword>
<dbReference type="PRINTS" id="PR00420">
    <property type="entry name" value="RNGMNOXGNASE"/>
</dbReference>
<dbReference type="FunFam" id="3.50.50.60:FF:000129">
    <property type="entry name" value="Kynurenine 3-monooxygenase"/>
    <property type="match status" value="1"/>
</dbReference>
<keyword evidence="5 10" id="KW-0521">NADP</keyword>
<proteinExistence type="inferred from homology"/>
<gene>
    <name evidence="10" type="primary">KMO</name>
</gene>
<dbReference type="GO" id="GO:0019805">
    <property type="term" value="P:quinolinate biosynthetic process"/>
    <property type="evidence" value="ECO:0007669"/>
    <property type="project" value="UniProtKB-UniRule"/>
</dbReference>
<comment type="pathway">
    <text evidence="10">Cofactor biosynthesis; NAD(+) biosynthesis; quinolinate from L-kynurenine: step 1/3.</text>
</comment>
<dbReference type="AlphaFoldDB" id="A0A914APW8"/>
<dbReference type="Gene3D" id="3.50.50.60">
    <property type="entry name" value="FAD/NAD(P)-binding domain"/>
    <property type="match status" value="1"/>
</dbReference>
<evidence type="ECO:0000256" key="1">
    <source>
        <dbReference type="ARBA" id="ARBA00001974"/>
    </source>
</evidence>
<keyword evidence="11" id="KW-1133">Transmembrane helix</keyword>
<dbReference type="Proteomes" id="UP000887568">
    <property type="component" value="Unplaced"/>
</dbReference>
<reference evidence="13" key="1">
    <citation type="submission" date="2022-11" db="UniProtKB">
        <authorList>
            <consortium name="EnsemblMetazoa"/>
        </authorList>
    </citation>
    <scope>IDENTIFICATION</scope>
</reference>
<evidence type="ECO:0000256" key="9">
    <source>
        <dbReference type="ARBA" id="ARBA00047818"/>
    </source>
</evidence>
<dbReference type="OrthoDB" id="10053569at2759"/>
<name>A0A914APW8_PATMI</name>
<dbReference type="SUPFAM" id="SSF51905">
    <property type="entry name" value="FAD/NAD(P)-binding domain"/>
    <property type="match status" value="1"/>
</dbReference>
<keyword evidence="6 10" id="KW-0560">Oxidoreductase</keyword>
<evidence type="ECO:0000256" key="2">
    <source>
        <dbReference type="ARBA" id="ARBA00022630"/>
    </source>
</evidence>
<comment type="function">
    <text evidence="10">Catalyzes the hydroxylation of L-kynurenine (L-Kyn) to form 3-hydroxy-L-kynurenine (L-3OHKyn). Required for synthesis of quinolinic acid.</text>
</comment>
<comment type="cofactor">
    <cofactor evidence="1 10">
        <name>FAD</name>
        <dbReference type="ChEBI" id="CHEBI:57692"/>
    </cofactor>
</comment>
<dbReference type="EnsemblMetazoa" id="XM_038209745.1">
    <property type="protein sequence ID" value="XP_038065673.1"/>
    <property type="gene ID" value="LOC119735804"/>
</dbReference>
<dbReference type="GO" id="GO:0005741">
    <property type="term" value="C:mitochondrial outer membrane"/>
    <property type="evidence" value="ECO:0007669"/>
    <property type="project" value="TreeGrafter"/>
</dbReference>
<evidence type="ECO:0000256" key="10">
    <source>
        <dbReference type="HAMAP-Rule" id="MF_03018"/>
    </source>
</evidence>
<dbReference type="GO" id="GO:0043420">
    <property type="term" value="P:anthranilate metabolic process"/>
    <property type="evidence" value="ECO:0007669"/>
    <property type="project" value="UniProtKB-UniRule"/>
</dbReference>